<gene>
    <name evidence="7" type="ORF">TSYNT_9106</name>
</gene>
<evidence type="ECO:0000256" key="4">
    <source>
        <dbReference type="ARBA" id="ARBA00023014"/>
    </source>
</evidence>
<dbReference type="GO" id="GO:0051539">
    <property type="term" value="F:4 iron, 4 sulfur cluster binding"/>
    <property type="evidence" value="ECO:0007669"/>
    <property type="project" value="UniProtKB-KW"/>
</dbReference>
<dbReference type="InterPro" id="IPR004108">
    <property type="entry name" value="Fe_hydrogenase_lsu_C"/>
</dbReference>
<dbReference type="Proteomes" id="UP000062160">
    <property type="component" value="Unassembled WGS sequence"/>
</dbReference>
<evidence type="ECO:0000256" key="1">
    <source>
        <dbReference type="ARBA" id="ARBA00022485"/>
    </source>
</evidence>
<dbReference type="PANTHER" id="PTHR11615">
    <property type="entry name" value="NITRATE, FORMATE, IRON DEHYDROGENASE"/>
    <property type="match status" value="1"/>
</dbReference>
<evidence type="ECO:0000259" key="5">
    <source>
        <dbReference type="PROSITE" id="PS51379"/>
    </source>
</evidence>
<organism evidence="7">
    <name type="scientific">Tepidanaerobacter syntrophicus</name>
    <dbReference type="NCBI Taxonomy" id="224999"/>
    <lineage>
        <taxon>Bacteria</taxon>
        <taxon>Bacillati</taxon>
        <taxon>Bacillota</taxon>
        <taxon>Clostridia</taxon>
        <taxon>Thermosediminibacterales</taxon>
        <taxon>Tepidanaerobacteraceae</taxon>
        <taxon>Tepidanaerobacter</taxon>
    </lineage>
</organism>
<dbReference type="Pfam" id="PF04060">
    <property type="entry name" value="FeS"/>
    <property type="match status" value="1"/>
</dbReference>
<keyword evidence="8" id="KW-1185">Reference proteome</keyword>
<dbReference type="InterPro" id="IPR009016">
    <property type="entry name" value="Fe_hydrogenase"/>
</dbReference>
<dbReference type="SUPFAM" id="SSF53920">
    <property type="entry name" value="Fe-only hydrogenase"/>
    <property type="match status" value="1"/>
</dbReference>
<dbReference type="InterPro" id="IPR007202">
    <property type="entry name" value="4Fe-4S_dom"/>
</dbReference>
<dbReference type="InterPro" id="IPR050340">
    <property type="entry name" value="Cytosolic_Fe-S_CAF"/>
</dbReference>
<proteinExistence type="predicted"/>
<reference evidence="7" key="1">
    <citation type="journal article" date="2016" name="Genome Announc.">
        <title>Draft Genome Sequence of the Syntrophic Lactate-Degrading Bacterium Tepidanaerobacter syntrophicus JLT.</title>
        <authorList>
            <person name="Matsuura N."/>
            <person name="Ohashi A."/>
            <person name="Tourlousse D.M."/>
            <person name="Sekiguchi Y."/>
        </authorList>
    </citation>
    <scope>NUCLEOTIDE SEQUENCE [LARGE SCALE GENOMIC DNA]</scope>
    <source>
        <strain evidence="7">JL</strain>
    </source>
</reference>
<dbReference type="InterPro" id="IPR017900">
    <property type="entry name" value="4Fe4S_Fe_S_CS"/>
</dbReference>
<keyword evidence="1" id="KW-0004">4Fe-4S</keyword>
<name>A0A0U9HPP1_9FIRM</name>
<feature type="domain" description="4Fe-4S ferredoxin-type" evidence="5">
    <location>
        <begin position="1"/>
        <end position="26"/>
    </location>
</feature>
<dbReference type="Gene3D" id="3.40.950.10">
    <property type="entry name" value="Fe-only Hydrogenase (Larger Subunit), Chain L, domain 3"/>
    <property type="match status" value="1"/>
</dbReference>
<protein>
    <submittedName>
        <fullName evidence="7">Iron only hydrogenase large subunit, C-terminal domain</fullName>
    </submittedName>
</protein>
<feature type="domain" description="4Fe-4S" evidence="6">
    <location>
        <begin position="330"/>
        <end position="389"/>
    </location>
</feature>
<evidence type="ECO:0000259" key="6">
    <source>
        <dbReference type="PROSITE" id="PS51656"/>
    </source>
</evidence>
<dbReference type="Pfam" id="PF00037">
    <property type="entry name" value="Fer4"/>
    <property type="match status" value="1"/>
</dbReference>
<keyword evidence="4" id="KW-0411">Iron-sulfur</keyword>
<dbReference type="Pfam" id="PF02906">
    <property type="entry name" value="Fe_hyd_lg_C"/>
    <property type="match status" value="2"/>
</dbReference>
<dbReference type="InterPro" id="IPR017896">
    <property type="entry name" value="4Fe4S_Fe-S-bd"/>
</dbReference>
<dbReference type="PROSITE" id="PS51379">
    <property type="entry name" value="4FE4S_FER_2"/>
    <property type="match status" value="1"/>
</dbReference>
<dbReference type="PROSITE" id="PS00198">
    <property type="entry name" value="4FE4S_FER_1"/>
    <property type="match status" value="1"/>
</dbReference>
<keyword evidence="2" id="KW-0479">Metal-binding</keyword>
<evidence type="ECO:0000256" key="2">
    <source>
        <dbReference type="ARBA" id="ARBA00022723"/>
    </source>
</evidence>
<dbReference type="Gene3D" id="1.10.15.40">
    <property type="entry name" value="Electron transport complex subunit B, putative Fe-S cluster"/>
    <property type="match status" value="1"/>
</dbReference>
<dbReference type="GO" id="GO:0046872">
    <property type="term" value="F:metal ion binding"/>
    <property type="evidence" value="ECO:0007669"/>
    <property type="project" value="UniProtKB-KW"/>
</dbReference>
<evidence type="ECO:0000256" key="3">
    <source>
        <dbReference type="ARBA" id="ARBA00023004"/>
    </source>
</evidence>
<dbReference type="STRING" id="224999.GCA_001485475_01893"/>
<dbReference type="EMBL" id="DF977003">
    <property type="protein sequence ID" value="GAQ25857.1"/>
    <property type="molecule type" value="Genomic_DNA"/>
</dbReference>
<keyword evidence="3" id="KW-0408">Iron</keyword>
<accession>A0A0U9HPP1</accession>
<evidence type="ECO:0000313" key="7">
    <source>
        <dbReference type="EMBL" id="GAQ25857.1"/>
    </source>
</evidence>
<sequence length="405" mass="44613">MENKCIDCGECIRICPNGAKYAITDNLSKLKEFKFNVALPAPSFFGQFKKEASIKSIIFALKKIGFDEVYQVPLAAEEVSIAIREYINTHKEMRPLISSSCPAVLRLIQVRFPELIKNIMPVKPPMEIAAQRAKEIIIEKMGLRPEEIGAFFISPCPAKVTAVRQPLGLNKSSVDGVISISEIFGDIVKNLGDDEEEQASIFGEASGLGIGWGRAGGENLAIGGDNYLAVDGIHNCIGVLEEIEMNKLPDIDYIECQACIGGCIGGALAVESQYIARVKIRRLSEKLGTKSPIKKEKVIEDFRKGYFDLENAILPKPSMKLDDDLSEAIRKMELLEKTVKDLPGLDCGSCGSPNCRALAEDIVKGQANEEDCIFKLRDRVKQLAGEMYDLAQKLPPTLDAKERQE</sequence>
<dbReference type="AlphaFoldDB" id="A0A0U9HPP1"/>
<dbReference type="PROSITE" id="PS51656">
    <property type="entry name" value="4FE4S"/>
    <property type="match status" value="1"/>
</dbReference>
<evidence type="ECO:0000313" key="8">
    <source>
        <dbReference type="Proteomes" id="UP000062160"/>
    </source>
</evidence>